<reference evidence="1" key="1">
    <citation type="journal article" date="2015" name="Nature">
        <title>Complex archaea that bridge the gap between prokaryotes and eukaryotes.</title>
        <authorList>
            <person name="Spang A."/>
            <person name="Saw J.H."/>
            <person name="Jorgensen S.L."/>
            <person name="Zaremba-Niedzwiedzka K."/>
            <person name="Martijn J."/>
            <person name="Lind A.E."/>
            <person name="van Eijk R."/>
            <person name="Schleper C."/>
            <person name="Guy L."/>
            <person name="Ettema T.J."/>
        </authorList>
    </citation>
    <scope>NUCLEOTIDE SEQUENCE</scope>
</reference>
<organism evidence="1">
    <name type="scientific">marine sediment metagenome</name>
    <dbReference type="NCBI Taxonomy" id="412755"/>
    <lineage>
        <taxon>unclassified sequences</taxon>
        <taxon>metagenomes</taxon>
        <taxon>ecological metagenomes</taxon>
    </lineage>
</organism>
<sequence>YSTTSIINNTNIYDWEVNNPENPLLANGFGQIYNAVNSSISDDGEFFQSGNGYNPNKLVHYQFASQDIIEIDSINYIRDISGNNHHLTNINIPQVINYVDQYQDNIYLSNDATQTHYVDNLSSEDINALKSGFTVEFTVHDYFTYPYTISIGNLSIDISTKDSEYLYLTIVDNTANNHIISSSPHTITTELIPNPSLSSVSLAACITSGCEESPK</sequence>
<evidence type="ECO:0000313" key="1">
    <source>
        <dbReference type="EMBL" id="KKK76132.1"/>
    </source>
</evidence>
<comment type="caution">
    <text evidence="1">The sequence shown here is derived from an EMBL/GenBank/DDBJ whole genome shotgun (WGS) entry which is preliminary data.</text>
</comment>
<protein>
    <submittedName>
        <fullName evidence="1">Uncharacterized protein</fullName>
    </submittedName>
</protein>
<gene>
    <name evidence="1" type="ORF">LCGC14_2866730</name>
</gene>
<feature type="non-terminal residue" evidence="1">
    <location>
        <position position="1"/>
    </location>
</feature>
<proteinExistence type="predicted"/>
<dbReference type="EMBL" id="LAZR01055542">
    <property type="protein sequence ID" value="KKK76132.1"/>
    <property type="molecule type" value="Genomic_DNA"/>
</dbReference>
<accession>A0A0F8Y3Y4</accession>
<dbReference type="AlphaFoldDB" id="A0A0F8Y3Y4"/>
<name>A0A0F8Y3Y4_9ZZZZ</name>